<dbReference type="EMBL" id="JAUJFI010000327">
    <property type="protein sequence ID" value="MDQ2106703.1"/>
    <property type="molecule type" value="Genomic_DNA"/>
</dbReference>
<sequence length="162" mass="17364">VASERMRARHAEAEVERLRRLLDAPAAPARRRSPDEAAASTGPGPTDLGPTDLGGRAILYVGGRTKSLPHLRAAVETRNGCLLHHDGGFEQTTRCLEGLVERADVVVCPVDCVSHDACLRVKGLCRRMGKPFVPMRSAGATSFARILHSFGQDGPGEEAAHH</sequence>
<organism evidence="3 4">
    <name type="scientific">Azospirillum isscasi</name>
    <dbReference type="NCBI Taxonomy" id="3053926"/>
    <lineage>
        <taxon>Bacteria</taxon>
        <taxon>Pseudomonadati</taxon>
        <taxon>Pseudomonadota</taxon>
        <taxon>Alphaproteobacteria</taxon>
        <taxon>Rhodospirillales</taxon>
        <taxon>Azospirillaceae</taxon>
        <taxon>Azospirillum</taxon>
    </lineage>
</organism>
<reference evidence="3 4" key="1">
    <citation type="submission" date="2023-06" db="EMBL/GenBank/DDBJ databases">
        <title>Azospirillum isscasensis sp.nov, a bacterium isolated from rhizosphere soil of rice.</title>
        <authorList>
            <person name="Wang H."/>
        </authorList>
    </citation>
    <scope>NUCLEOTIDE SEQUENCE [LARGE SCALE GENOMIC DNA]</scope>
    <source>
        <strain evidence="3 4">C340-1</strain>
    </source>
</reference>
<keyword evidence="4" id="KW-1185">Reference proteome</keyword>
<evidence type="ECO:0000256" key="1">
    <source>
        <dbReference type="ARBA" id="ARBA00007189"/>
    </source>
</evidence>
<feature type="non-terminal residue" evidence="3">
    <location>
        <position position="1"/>
    </location>
</feature>
<comment type="caution">
    <text evidence="3">The sequence shown here is derived from an EMBL/GenBank/DDBJ whole genome shotgun (WGS) entry which is preliminary data.</text>
</comment>
<dbReference type="RefSeq" id="WP_306712247.1">
    <property type="nucleotide sequence ID" value="NZ_JAUJFI010000327.1"/>
</dbReference>
<protein>
    <submittedName>
        <fullName evidence="3">DUF2325 domain-containing protein</fullName>
    </submittedName>
</protein>
<evidence type="ECO:0000313" key="3">
    <source>
        <dbReference type="EMBL" id="MDQ2106703.1"/>
    </source>
</evidence>
<comment type="similarity">
    <text evidence="1">Belongs to the UPF0751 family.</text>
</comment>
<accession>A0ABU0WRZ5</accession>
<evidence type="ECO:0000256" key="2">
    <source>
        <dbReference type="SAM" id="MobiDB-lite"/>
    </source>
</evidence>
<dbReference type="Proteomes" id="UP001227317">
    <property type="component" value="Unassembled WGS sequence"/>
</dbReference>
<dbReference type="InterPro" id="IPR016772">
    <property type="entry name" value="UCP020408"/>
</dbReference>
<proteinExistence type="inferred from homology"/>
<feature type="region of interest" description="Disordered" evidence="2">
    <location>
        <begin position="19"/>
        <end position="51"/>
    </location>
</feature>
<evidence type="ECO:0000313" key="4">
    <source>
        <dbReference type="Proteomes" id="UP001227317"/>
    </source>
</evidence>
<gene>
    <name evidence="3" type="ORF">QSG27_28710</name>
</gene>
<name>A0ABU0WRZ5_9PROT</name>
<dbReference type="Pfam" id="PF10087">
    <property type="entry name" value="DUF2325"/>
    <property type="match status" value="1"/>
</dbReference>